<feature type="transmembrane region" description="Helical" evidence="2">
    <location>
        <begin position="550"/>
        <end position="571"/>
    </location>
</feature>
<comment type="subcellular location">
    <subcellularLocation>
        <location evidence="1">Cell inner membrane</location>
        <topology evidence="1">Multi-pass membrane protein</topology>
    </subcellularLocation>
</comment>
<dbReference type="NCBIfam" id="TIGR02123">
    <property type="entry name" value="TRAP_fused"/>
    <property type="match status" value="1"/>
</dbReference>
<feature type="domain" description="TRAP C4-dicarboxylate transport system permease DctM subunit" evidence="3">
    <location>
        <begin position="111"/>
        <end position="547"/>
    </location>
</feature>
<evidence type="ECO:0000256" key="2">
    <source>
        <dbReference type="SAM" id="Phobius"/>
    </source>
</evidence>
<dbReference type="Pfam" id="PF06808">
    <property type="entry name" value="DctM"/>
    <property type="match status" value="1"/>
</dbReference>
<dbReference type="EMBL" id="WTVA01000001">
    <property type="protein sequence ID" value="MZR21172.1"/>
    <property type="molecule type" value="Genomic_DNA"/>
</dbReference>
<feature type="transmembrane region" description="Helical" evidence="2">
    <location>
        <begin position="436"/>
        <end position="453"/>
    </location>
</feature>
<dbReference type="OrthoDB" id="9759894at2"/>
<dbReference type="RefSeq" id="WP_161337582.1">
    <property type="nucleotide sequence ID" value="NZ_JBHSDG010000003.1"/>
</dbReference>
<feature type="transmembrane region" description="Helical" evidence="2">
    <location>
        <begin position="400"/>
        <end position="424"/>
    </location>
</feature>
<feature type="transmembrane region" description="Helical" evidence="2">
    <location>
        <begin position="12"/>
        <end position="32"/>
    </location>
</feature>
<dbReference type="GO" id="GO:0022857">
    <property type="term" value="F:transmembrane transporter activity"/>
    <property type="evidence" value="ECO:0007669"/>
    <property type="project" value="UniProtKB-UniRule"/>
</dbReference>
<evidence type="ECO:0000259" key="3">
    <source>
        <dbReference type="Pfam" id="PF06808"/>
    </source>
</evidence>
<keyword evidence="2" id="KW-1133">Transmembrane helix</keyword>
<proteinExistence type="predicted"/>
<feature type="transmembrane region" description="Helical" evidence="2">
    <location>
        <begin position="521"/>
        <end position="538"/>
    </location>
</feature>
<name>A0A845MBR4_9PROT</name>
<comment type="function">
    <text evidence="1">Part of the tripartite ATP-independent periplasmic (TRAP) transport system.</text>
</comment>
<dbReference type="PANTHER" id="PTHR43849">
    <property type="entry name" value="BLL3936 PROTEIN"/>
    <property type="match status" value="1"/>
</dbReference>
<gene>
    <name evidence="4" type="ORF">GQF03_02390</name>
</gene>
<sequence length="639" mass="67742">MRSITGPSGVAVAAFLICASLFHLWLSSVGILDARLMRALHLTFLLPIVFILFPALPGKSPLHRPSLLDLILAVLALIVTLYIAVEYQRLDNRLELVNKVRLEEVILGTIATVIMLEATRRVVGLGMAVVFVAAVGYLMLGEYLPGILSHGGISYDRAIERIYLLQNQGIFGTLTDISVSYLFIFVLFGAFVDNTGIGQWFSDLSNAIMGRQTGGPAKIAVLNSALFGSINGSPTANVYGTGVYTIPLMKKLGYSANFAGAVEASASTGGQIMPPVMGASVFIMMSLLGLSYLDVITAATPPAILFFLAIGAMTHFEALRRKIRPLTKAELPDQLAVLKRAYFFAPIAVLMIVLFMGYTPVKAALAGILTAFIISILNHENRMTLKRFGETLAMGARSAILIAIACAASGVIVSSLTATGLGLAFSGMVVNLADNVLLFSLVLTAITAILLGMGMPTTPAYVLAVTIAAPALIDLGVQELAAHMFVFYFAIVSGVTPPVAITAYAAAGISGGSPMGTGVQAFKLSAGAFIIPFMFVYSPSLLLQGTWTEFFTHFPSAVIGMLAIAGTLVGFVRRPLPFFFRLLLFAGGVMLTFPNLLASGIGLALMLPVALQQFGWLGGGKPGPSLSHVDDVPDREKYE</sequence>
<evidence type="ECO:0000256" key="1">
    <source>
        <dbReference type="RuleBase" id="RU369079"/>
    </source>
</evidence>
<feature type="transmembrane region" description="Helical" evidence="2">
    <location>
        <begin position="68"/>
        <end position="85"/>
    </location>
</feature>
<comment type="caution">
    <text evidence="4">The sequence shown here is derived from an EMBL/GenBank/DDBJ whole genome shotgun (WGS) entry which is preliminary data.</text>
</comment>
<accession>A0A845MBR4</accession>
<feature type="transmembrane region" description="Helical" evidence="2">
    <location>
        <begin position="363"/>
        <end position="379"/>
    </location>
</feature>
<feature type="transmembrane region" description="Helical" evidence="2">
    <location>
        <begin position="122"/>
        <end position="140"/>
    </location>
</feature>
<protein>
    <submittedName>
        <fullName evidence="4">TRAP transporter fused permease subunit</fullName>
    </submittedName>
</protein>
<feature type="transmembrane region" description="Helical" evidence="2">
    <location>
        <begin position="340"/>
        <end position="357"/>
    </location>
</feature>
<organism evidence="4 5">
    <name type="scientific">Sneathiella chungangensis</name>
    <dbReference type="NCBI Taxonomy" id="1418234"/>
    <lineage>
        <taxon>Bacteria</taxon>
        <taxon>Pseudomonadati</taxon>
        <taxon>Pseudomonadota</taxon>
        <taxon>Alphaproteobacteria</taxon>
        <taxon>Sneathiellales</taxon>
        <taxon>Sneathiellaceae</taxon>
        <taxon>Sneathiella</taxon>
    </lineage>
</organism>
<dbReference type="InterPro" id="IPR011853">
    <property type="entry name" value="TRAP_DctM-Dct_fused"/>
</dbReference>
<feature type="transmembrane region" description="Helical" evidence="2">
    <location>
        <begin position="39"/>
        <end position="56"/>
    </location>
</feature>
<dbReference type="InterPro" id="IPR010656">
    <property type="entry name" value="DctM"/>
</dbReference>
<feature type="transmembrane region" description="Helical" evidence="2">
    <location>
        <begin position="276"/>
        <end position="293"/>
    </location>
</feature>
<keyword evidence="2" id="KW-0812">Transmembrane</keyword>
<dbReference type="Proteomes" id="UP000445696">
    <property type="component" value="Unassembled WGS sequence"/>
</dbReference>
<evidence type="ECO:0000313" key="5">
    <source>
        <dbReference type="Proteomes" id="UP000445696"/>
    </source>
</evidence>
<feature type="transmembrane region" description="Helical" evidence="2">
    <location>
        <begin position="583"/>
        <end position="607"/>
    </location>
</feature>
<keyword evidence="1" id="KW-1003">Cell membrane</keyword>
<feature type="transmembrane region" description="Helical" evidence="2">
    <location>
        <begin position="299"/>
        <end position="319"/>
    </location>
</feature>
<dbReference type="GO" id="GO:0005886">
    <property type="term" value="C:plasma membrane"/>
    <property type="evidence" value="ECO:0007669"/>
    <property type="project" value="UniProtKB-SubCell"/>
</dbReference>
<evidence type="ECO:0000313" key="4">
    <source>
        <dbReference type="EMBL" id="MZR21172.1"/>
    </source>
</evidence>
<keyword evidence="1" id="KW-0813">Transport</keyword>
<keyword evidence="2" id="KW-0472">Membrane</keyword>
<reference evidence="4 5" key="1">
    <citation type="journal article" date="2014" name="Int. J. Syst. Evol. Microbiol.">
        <title>Sneathiella chungangensis sp. nov., isolated from a marine sand, and emended description of the genus Sneathiella.</title>
        <authorList>
            <person name="Siamphan C."/>
            <person name="Kim H."/>
            <person name="Lee J.S."/>
            <person name="Kim W."/>
        </authorList>
    </citation>
    <scope>NUCLEOTIDE SEQUENCE [LARGE SCALE GENOMIC DNA]</scope>
    <source>
        <strain evidence="4 5">KCTC 32476</strain>
    </source>
</reference>
<dbReference type="AlphaFoldDB" id="A0A845MBR4"/>
<keyword evidence="5" id="KW-1185">Reference proteome</keyword>
<feature type="transmembrane region" description="Helical" evidence="2">
    <location>
        <begin position="170"/>
        <end position="192"/>
    </location>
</feature>
<feature type="transmembrane region" description="Helical" evidence="2">
    <location>
        <begin position="484"/>
        <end position="509"/>
    </location>
</feature>
<dbReference type="PANTHER" id="PTHR43849:SF2">
    <property type="entry name" value="BLL3936 PROTEIN"/>
    <property type="match status" value="1"/>
</dbReference>
<keyword evidence="1" id="KW-0997">Cell inner membrane</keyword>